<protein>
    <recommendedName>
        <fullName evidence="4">DUF21 domain-containing protein</fullName>
    </recommendedName>
</protein>
<keyword evidence="1" id="KW-0812">Transmembrane</keyword>
<proteinExistence type="predicted"/>
<keyword evidence="3" id="KW-1185">Reference proteome</keyword>
<comment type="caution">
    <text evidence="2">The sequence shown here is derived from an EMBL/GenBank/DDBJ whole genome shotgun (WGS) entry which is preliminary data.</text>
</comment>
<keyword evidence="1" id="KW-1133">Transmembrane helix</keyword>
<keyword evidence="1" id="KW-0472">Membrane</keyword>
<evidence type="ECO:0000313" key="2">
    <source>
        <dbReference type="EMBL" id="MBO7742920.1"/>
    </source>
</evidence>
<dbReference type="EMBL" id="JAGGDJ010000001">
    <property type="protein sequence ID" value="MBO7742920.1"/>
    <property type="molecule type" value="Genomic_DNA"/>
</dbReference>
<name>A0ABS3W3N8_9BACL</name>
<evidence type="ECO:0000313" key="3">
    <source>
        <dbReference type="Proteomes" id="UP000670947"/>
    </source>
</evidence>
<dbReference type="Proteomes" id="UP000670947">
    <property type="component" value="Unassembled WGS sequence"/>
</dbReference>
<organism evidence="2 3">
    <name type="scientific">Paenibacillus artemisiicola</name>
    <dbReference type="NCBI Taxonomy" id="1172618"/>
    <lineage>
        <taxon>Bacteria</taxon>
        <taxon>Bacillati</taxon>
        <taxon>Bacillota</taxon>
        <taxon>Bacilli</taxon>
        <taxon>Bacillales</taxon>
        <taxon>Paenibacillaceae</taxon>
        <taxon>Paenibacillus</taxon>
    </lineage>
</organism>
<sequence>MKIVFVYVLLFAIELAFLVTADLLSGIPIPEALQTLRKAFSVLKPAHAVFLFVLLCLPLRYAFAAKARRGTDRG</sequence>
<dbReference type="RefSeq" id="WP_208845874.1">
    <property type="nucleotide sequence ID" value="NZ_JAGGDJ010000001.1"/>
</dbReference>
<feature type="transmembrane region" description="Helical" evidence="1">
    <location>
        <begin position="45"/>
        <end position="63"/>
    </location>
</feature>
<gene>
    <name evidence="2" type="ORF">I8J29_01840</name>
</gene>
<accession>A0ABS3W3N8</accession>
<dbReference type="InterPro" id="IPR058725">
    <property type="entry name" value="YczF"/>
</dbReference>
<evidence type="ECO:0008006" key="4">
    <source>
        <dbReference type="Google" id="ProtNLM"/>
    </source>
</evidence>
<dbReference type="Pfam" id="PF26310">
    <property type="entry name" value="YczF"/>
    <property type="match status" value="1"/>
</dbReference>
<evidence type="ECO:0000256" key="1">
    <source>
        <dbReference type="SAM" id="Phobius"/>
    </source>
</evidence>
<reference evidence="2 3" key="1">
    <citation type="submission" date="2021-03" db="EMBL/GenBank/DDBJ databases">
        <title>Paenibacillus artemisicola MWE-103 whole genome sequence.</title>
        <authorList>
            <person name="Ham Y.J."/>
        </authorList>
    </citation>
    <scope>NUCLEOTIDE SEQUENCE [LARGE SCALE GENOMIC DNA]</scope>
    <source>
        <strain evidence="2 3">MWE-103</strain>
    </source>
</reference>